<sequence>MVKPLAFKGDKKPHKKRKRTNDNANDDDTPSSKQLVSAADAAADDDENWVSADAIGDISGPVVLVLPTEPVSCVAVDQFGKVFTSKIENMVENEPRSAEPHDVRQVWVSQRIVGTENSFTFKGHHGRYLGCDQLGLLSANREAVSQEETFMCVPSSEKPGSFDIQTTRSTYISIDADRTPAEIRGDADKAGETTAVRIRMQARFKPKHKVEKAEKVRAKISRKELEDEVGRKLDDDEVKKLKKARREGNYHETMLDVKVKGKHDKFA</sequence>
<accession>A0AAI8VUG0</accession>
<dbReference type="Gene3D" id="2.80.10.50">
    <property type="match status" value="1"/>
</dbReference>
<evidence type="ECO:0000313" key="6">
    <source>
        <dbReference type="Proteomes" id="UP001296104"/>
    </source>
</evidence>
<dbReference type="Pfam" id="PF06229">
    <property type="entry name" value="FRG1"/>
    <property type="match status" value="1"/>
</dbReference>
<dbReference type="Proteomes" id="UP001296104">
    <property type="component" value="Unassembled WGS sequence"/>
</dbReference>
<gene>
    <name evidence="5" type="ORF">LECACI_7A000018</name>
</gene>
<dbReference type="EMBL" id="CAVMBE010000001">
    <property type="protein sequence ID" value="CAK3734470.1"/>
    <property type="molecule type" value="Genomic_DNA"/>
</dbReference>
<organism evidence="5 6">
    <name type="scientific">Lecanosticta acicola</name>
    <dbReference type="NCBI Taxonomy" id="111012"/>
    <lineage>
        <taxon>Eukaryota</taxon>
        <taxon>Fungi</taxon>
        <taxon>Dikarya</taxon>
        <taxon>Ascomycota</taxon>
        <taxon>Pezizomycotina</taxon>
        <taxon>Dothideomycetes</taxon>
        <taxon>Dothideomycetidae</taxon>
        <taxon>Mycosphaerellales</taxon>
        <taxon>Mycosphaerellaceae</taxon>
        <taxon>Lecanosticta</taxon>
    </lineage>
</organism>
<comment type="similarity">
    <text evidence="2">Belongs to the FRG1 family.</text>
</comment>
<comment type="caution">
    <text evidence="5">The sequence shown here is derived from an EMBL/GenBank/DDBJ whole genome shotgun (WGS) entry which is preliminary data.</text>
</comment>
<keyword evidence="6" id="KW-1185">Reference proteome</keyword>
<protein>
    <submittedName>
        <fullName evidence="5">Frg1-like family</fullName>
    </submittedName>
</protein>
<dbReference type="SUPFAM" id="SSF50405">
    <property type="entry name" value="Actin-crosslinking proteins"/>
    <property type="match status" value="1"/>
</dbReference>
<comment type="subcellular location">
    <subcellularLocation>
        <location evidence="1">Nucleus</location>
        <location evidence="1">Nucleolus</location>
    </subcellularLocation>
</comment>
<feature type="region of interest" description="Disordered" evidence="4">
    <location>
        <begin position="1"/>
        <end position="42"/>
    </location>
</feature>
<dbReference type="GO" id="GO:0051015">
    <property type="term" value="F:actin filament binding"/>
    <property type="evidence" value="ECO:0007669"/>
    <property type="project" value="TreeGrafter"/>
</dbReference>
<evidence type="ECO:0000256" key="1">
    <source>
        <dbReference type="ARBA" id="ARBA00004604"/>
    </source>
</evidence>
<dbReference type="InterPro" id="IPR008999">
    <property type="entry name" value="Actin-crosslinking"/>
</dbReference>
<proteinExistence type="inferred from homology"/>
<dbReference type="InterPro" id="IPR010414">
    <property type="entry name" value="FRG1"/>
</dbReference>
<keyword evidence="3" id="KW-0539">Nucleus</keyword>
<evidence type="ECO:0000256" key="4">
    <source>
        <dbReference type="SAM" id="MobiDB-lite"/>
    </source>
</evidence>
<dbReference type="GO" id="GO:0005730">
    <property type="term" value="C:nucleolus"/>
    <property type="evidence" value="ECO:0007669"/>
    <property type="project" value="UniProtKB-SubCell"/>
</dbReference>
<dbReference type="CDD" id="cd23339">
    <property type="entry name" value="beta-trefoil_FSCN_fungal_FRG1-like"/>
    <property type="match status" value="1"/>
</dbReference>
<reference evidence="5" key="1">
    <citation type="submission" date="2023-11" db="EMBL/GenBank/DDBJ databases">
        <authorList>
            <person name="Alioto T."/>
            <person name="Alioto T."/>
            <person name="Gomez Garrido J."/>
        </authorList>
    </citation>
    <scope>NUCLEOTIDE SEQUENCE</scope>
</reference>
<evidence type="ECO:0000256" key="2">
    <source>
        <dbReference type="ARBA" id="ARBA00010878"/>
    </source>
</evidence>
<name>A0AAI8VUG0_9PEZI</name>
<dbReference type="PANTHER" id="PTHR12928">
    <property type="entry name" value="FRG1 PROTEIN"/>
    <property type="match status" value="1"/>
</dbReference>
<evidence type="ECO:0000313" key="5">
    <source>
        <dbReference type="EMBL" id="CAK3734470.1"/>
    </source>
</evidence>
<dbReference type="AlphaFoldDB" id="A0AAI8VUG0"/>
<dbReference type="PANTHER" id="PTHR12928:SF0">
    <property type="entry name" value="FSHD REGION GENE 1"/>
    <property type="match status" value="1"/>
</dbReference>
<dbReference type="GO" id="GO:0071013">
    <property type="term" value="C:catalytic step 2 spliceosome"/>
    <property type="evidence" value="ECO:0007669"/>
    <property type="project" value="TreeGrafter"/>
</dbReference>
<evidence type="ECO:0000256" key="3">
    <source>
        <dbReference type="ARBA" id="ARBA00023242"/>
    </source>
</evidence>